<sequence>MEIKSHSYYGYGSFKSFICWQINPTEGGEDSVSSSSLDAVADVQTSQVEKATSGDSSRVLIDDSTRDVSYGTPEDGNTDRAGDRSDTKKVSITGSNKPKLSEAEDFALSNHDTGKLPSNESQRNTTNHSVVISDSSATDYDSADESSVCSTPLPPLEKLTGPDLNSKAVNESQYR</sequence>
<accession>A0ABQ5B056</accession>
<feature type="compositionally biased region" description="Basic and acidic residues" evidence="1">
    <location>
        <begin position="77"/>
        <end position="89"/>
    </location>
</feature>
<name>A0ABQ5B056_9ASTR</name>
<gene>
    <name evidence="2" type="ORF">Tco_0842572</name>
</gene>
<evidence type="ECO:0000256" key="1">
    <source>
        <dbReference type="SAM" id="MobiDB-lite"/>
    </source>
</evidence>
<evidence type="ECO:0000313" key="2">
    <source>
        <dbReference type="EMBL" id="GJT08110.1"/>
    </source>
</evidence>
<keyword evidence="3" id="KW-1185">Reference proteome</keyword>
<feature type="compositionally biased region" description="Low complexity" evidence="1">
    <location>
        <begin position="30"/>
        <end position="43"/>
    </location>
</feature>
<feature type="region of interest" description="Disordered" evidence="1">
    <location>
        <begin position="26"/>
        <end position="175"/>
    </location>
</feature>
<evidence type="ECO:0000313" key="3">
    <source>
        <dbReference type="Proteomes" id="UP001151760"/>
    </source>
</evidence>
<feature type="compositionally biased region" description="Polar residues" evidence="1">
    <location>
        <begin position="116"/>
        <end position="132"/>
    </location>
</feature>
<comment type="caution">
    <text evidence="2">The sequence shown here is derived from an EMBL/GenBank/DDBJ whole genome shotgun (WGS) entry which is preliminary data.</text>
</comment>
<dbReference type="Proteomes" id="UP001151760">
    <property type="component" value="Unassembled WGS sequence"/>
</dbReference>
<proteinExistence type="predicted"/>
<feature type="compositionally biased region" description="Polar residues" evidence="1">
    <location>
        <begin position="44"/>
        <end position="56"/>
    </location>
</feature>
<protein>
    <submittedName>
        <fullName evidence="2">Uncharacterized protein</fullName>
    </submittedName>
</protein>
<feature type="non-terminal residue" evidence="2">
    <location>
        <position position="175"/>
    </location>
</feature>
<reference evidence="2" key="1">
    <citation type="journal article" date="2022" name="Int. J. Mol. Sci.">
        <title>Draft Genome of Tanacetum Coccineum: Genomic Comparison of Closely Related Tanacetum-Family Plants.</title>
        <authorList>
            <person name="Yamashiro T."/>
            <person name="Shiraishi A."/>
            <person name="Nakayama K."/>
            <person name="Satake H."/>
        </authorList>
    </citation>
    <scope>NUCLEOTIDE SEQUENCE</scope>
</reference>
<reference evidence="2" key="2">
    <citation type="submission" date="2022-01" db="EMBL/GenBank/DDBJ databases">
        <authorList>
            <person name="Yamashiro T."/>
            <person name="Shiraishi A."/>
            <person name="Satake H."/>
            <person name="Nakayama K."/>
        </authorList>
    </citation>
    <scope>NUCLEOTIDE SEQUENCE</scope>
</reference>
<organism evidence="2 3">
    <name type="scientific">Tanacetum coccineum</name>
    <dbReference type="NCBI Taxonomy" id="301880"/>
    <lineage>
        <taxon>Eukaryota</taxon>
        <taxon>Viridiplantae</taxon>
        <taxon>Streptophyta</taxon>
        <taxon>Embryophyta</taxon>
        <taxon>Tracheophyta</taxon>
        <taxon>Spermatophyta</taxon>
        <taxon>Magnoliopsida</taxon>
        <taxon>eudicotyledons</taxon>
        <taxon>Gunneridae</taxon>
        <taxon>Pentapetalae</taxon>
        <taxon>asterids</taxon>
        <taxon>campanulids</taxon>
        <taxon>Asterales</taxon>
        <taxon>Asteraceae</taxon>
        <taxon>Asteroideae</taxon>
        <taxon>Anthemideae</taxon>
        <taxon>Anthemidinae</taxon>
        <taxon>Tanacetum</taxon>
    </lineage>
</organism>
<dbReference type="EMBL" id="BQNB010012804">
    <property type="protein sequence ID" value="GJT08110.1"/>
    <property type="molecule type" value="Genomic_DNA"/>
</dbReference>